<reference evidence="1 2" key="1">
    <citation type="submission" date="2018-06" db="EMBL/GenBank/DDBJ databases">
        <title>Genomic Encyclopedia of Archaeal and Bacterial Type Strains, Phase II (KMG-II): from individual species to whole genera.</title>
        <authorList>
            <person name="Goeker M."/>
        </authorList>
    </citation>
    <scope>NUCLEOTIDE SEQUENCE [LARGE SCALE GENOMIC DNA]</scope>
    <source>
        <strain evidence="1 2">ATCC BAA-1881</strain>
    </source>
</reference>
<accession>A0A326UEF8</accession>
<dbReference type="EMBL" id="QKUF01000020">
    <property type="protein sequence ID" value="PZW24892.1"/>
    <property type="molecule type" value="Genomic_DNA"/>
</dbReference>
<evidence type="ECO:0000313" key="2">
    <source>
        <dbReference type="Proteomes" id="UP000248806"/>
    </source>
</evidence>
<protein>
    <submittedName>
        <fullName evidence="1">Uncharacterized protein</fullName>
    </submittedName>
</protein>
<proteinExistence type="predicted"/>
<dbReference type="AlphaFoldDB" id="A0A326UEF8"/>
<organism evidence="1 2">
    <name type="scientific">Thermosporothrix hazakensis</name>
    <dbReference type="NCBI Taxonomy" id="644383"/>
    <lineage>
        <taxon>Bacteria</taxon>
        <taxon>Bacillati</taxon>
        <taxon>Chloroflexota</taxon>
        <taxon>Ktedonobacteria</taxon>
        <taxon>Ktedonobacterales</taxon>
        <taxon>Thermosporotrichaceae</taxon>
        <taxon>Thermosporothrix</taxon>
    </lineage>
</organism>
<dbReference type="RefSeq" id="WP_111324821.1">
    <property type="nucleotide sequence ID" value="NZ_BIFX01000001.1"/>
</dbReference>
<dbReference type="Proteomes" id="UP000248806">
    <property type="component" value="Unassembled WGS sequence"/>
</dbReference>
<name>A0A326UEF8_THEHA</name>
<evidence type="ECO:0000313" key="1">
    <source>
        <dbReference type="EMBL" id="PZW24892.1"/>
    </source>
</evidence>
<sequence>MELCEACWQMRRERLKRGTAHTGRVSGMYRLPLFSLRPLEWFRRAALHGPSAYFLDAERLWRGVWRRRVTFRDVQKMRDLFACVKE</sequence>
<comment type="caution">
    <text evidence="1">The sequence shown here is derived from an EMBL/GenBank/DDBJ whole genome shotgun (WGS) entry which is preliminary data.</text>
</comment>
<gene>
    <name evidence="1" type="ORF">EI42_04500</name>
</gene>
<keyword evidence="2" id="KW-1185">Reference proteome</keyword>